<dbReference type="Proteomes" id="UP000309788">
    <property type="component" value="Unassembled WGS sequence"/>
</dbReference>
<sequence length="511" mass="58776">MMKLLLSLLGLLCSTQLFSQDSKNFYVECSDAGTIAEIELWVSNKGYKVSRNKSTADYTISCMEIKRSSLRRNLVFISILDNKDVVVGQTKTVYAYNKKKSYVLLAELELDGIIKKAIAKEDSNTFRAVFSDTLLTIVRSKTEVVTTRSTVSFTGKKSNEIKYYFEFENNPVKAKFKDYHGNIYNGKLPDSKMIEVNILPDTTIKETMTYKVQLYYKLKDDSDFKKDKLFTIKVLAQEAVTPIPFHKNELILFAGTTYDHYNPGNKISGLSIEPMFTTQASKYVWLRFGVFIHPNFTRDSSNSFTRNYYYRLKNEELVNNKTTIGRYSTSQSYASKIQSIGFYTDLIFTDPKSTLEKGVRISPFIHVEIVKRIITPTSVFSSSRTDTLFYNTDLIKDPKYVNLSRPDTSLNVLRRYTRDQLFLSVGWITEISLKDAYIFFQPMSGIRAQFVGQYVPGLPKKEVKLTLGYKFAIRYKELISLAIDHRDFLSRDEYLNISIGVPTTIAKFTKK</sequence>
<protein>
    <submittedName>
        <fullName evidence="2">Uncharacterized protein</fullName>
    </submittedName>
</protein>
<dbReference type="EMBL" id="VCEI01000028">
    <property type="protein sequence ID" value="TLU90295.1"/>
    <property type="molecule type" value="Genomic_DNA"/>
</dbReference>
<comment type="caution">
    <text evidence="2">The sequence shown here is derived from an EMBL/GenBank/DDBJ whole genome shotgun (WGS) entry which is preliminary data.</text>
</comment>
<accession>A0A5R9K8D8</accession>
<evidence type="ECO:0000313" key="3">
    <source>
        <dbReference type="Proteomes" id="UP000309788"/>
    </source>
</evidence>
<keyword evidence="1" id="KW-0732">Signal</keyword>
<evidence type="ECO:0000256" key="1">
    <source>
        <dbReference type="SAM" id="SignalP"/>
    </source>
</evidence>
<keyword evidence="3" id="KW-1185">Reference proteome</keyword>
<feature type="signal peptide" evidence="1">
    <location>
        <begin position="1"/>
        <end position="19"/>
    </location>
</feature>
<proteinExistence type="predicted"/>
<organism evidence="2 3">
    <name type="scientific">Dyadobacter sediminis</name>
    <dbReference type="NCBI Taxonomy" id="1493691"/>
    <lineage>
        <taxon>Bacteria</taxon>
        <taxon>Pseudomonadati</taxon>
        <taxon>Bacteroidota</taxon>
        <taxon>Cytophagia</taxon>
        <taxon>Cytophagales</taxon>
        <taxon>Spirosomataceae</taxon>
        <taxon>Dyadobacter</taxon>
    </lineage>
</organism>
<dbReference type="RefSeq" id="WP_138282630.1">
    <property type="nucleotide sequence ID" value="NZ_BMGE01000005.1"/>
</dbReference>
<name>A0A5R9K8D8_9BACT</name>
<gene>
    <name evidence="2" type="ORF">FEM55_17150</name>
</gene>
<evidence type="ECO:0000313" key="2">
    <source>
        <dbReference type="EMBL" id="TLU90295.1"/>
    </source>
</evidence>
<dbReference type="AlphaFoldDB" id="A0A5R9K8D8"/>
<feature type="chain" id="PRO_5024426155" evidence="1">
    <location>
        <begin position="20"/>
        <end position="511"/>
    </location>
</feature>
<reference evidence="2 3" key="1">
    <citation type="submission" date="2019-05" db="EMBL/GenBank/DDBJ databases">
        <authorList>
            <person name="Qu J.-H."/>
        </authorList>
    </citation>
    <scope>NUCLEOTIDE SEQUENCE [LARGE SCALE GENOMIC DNA]</scope>
    <source>
        <strain evidence="2 3">Z12</strain>
    </source>
</reference>